<dbReference type="GO" id="GO:0008234">
    <property type="term" value="F:cysteine-type peptidase activity"/>
    <property type="evidence" value="ECO:0007669"/>
    <property type="project" value="UniProtKB-KW"/>
</dbReference>
<dbReference type="RefSeq" id="WP_207668819.1">
    <property type="nucleotide sequence ID" value="NZ_JAOQNU010000007.1"/>
</dbReference>
<feature type="signal peptide" evidence="5">
    <location>
        <begin position="1"/>
        <end position="26"/>
    </location>
</feature>
<name>A0A4R2RM29_9FIRM</name>
<keyword evidence="3 7" id="KW-0378">Hydrolase</keyword>
<dbReference type="AlphaFoldDB" id="A0A4R2RM29"/>
<accession>A0A4R2RM29</accession>
<evidence type="ECO:0000313" key="8">
    <source>
        <dbReference type="Proteomes" id="UP000294813"/>
    </source>
</evidence>
<evidence type="ECO:0000256" key="5">
    <source>
        <dbReference type="SAM" id="SignalP"/>
    </source>
</evidence>
<keyword evidence="2" id="KW-0645">Protease</keyword>
<keyword evidence="8" id="KW-1185">Reference proteome</keyword>
<proteinExistence type="inferred from homology"/>
<evidence type="ECO:0000256" key="2">
    <source>
        <dbReference type="ARBA" id="ARBA00022670"/>
    </source>
</evidence>
<protein>
    <submittedName>
        <fullName evidence="7">Cell wall-associated NlpC family hydrolase</fullName>
    </submittedName>
</protein>
<comment type="similarity">
    <text evidence="1">Belongs to the peptidase C40 family.</text>
</comment>
<comment type="caution">
    <text evidence="7">The sequence shown here is derived from an EMBL/GenBank/DDBJ whole genome shotgun (WGS) entry which is preliminary data.</text>
</comment>
<evidence type="ECO:0000256" key="3">
    <source>
        <dbReference type="ARBA" id="ARBA00022801"/>
    </source>
</evidence>
<dbReference type="InterPro" id="IPR000064">
    <property type="entry name" value="NLP_P60_dom"/>
</dbReference>
<dbReference type="Proteomes" id="UP000294813">
    <property type="component" value="Unassembled WGS sequence"/>
</dbReference>
<dbReference type="PROSITE" id="PS51935">
    <property type="entry name" value="NLPC_P60"/>
    <property type="match status" value="1"/>
</dbReference>
<dbReference type="EMBL" id="SLXT01000007">
    <property type="protein sequence ID" value="TCP65010.1"/>
    <property type="molecule type" value="Genomic_DNA"/>
</dbReference>
<gene>
    <name evidence="7" type="ORF">EDD73_10783</name>
</gene>
<dbReference type="InterPro" id="IPR051202">
    <property type="entry name" value="Peptidase_C40"/>
</dbReference>
<dbReference type="Gene3D" id="3.90.1720.10">
    <property type="entry name" value="endopeptidase domain like (from Nostoc punctiforme)"/>
    <property type="match status" value="1"/>
</dbReference>
<dbReference type="PANTHER" id="PTHR47053">
    <property type="entry name" value="MUREIN DD-ENDOPEPTIDASE MEPH-RELATED"/>
    <property type="match status" value="1"/>
</dbReference>
<dbReference type="PANTHER" id="PTHR47053:SF1">
    <property type="entry name" value="MUREIN DD-ENDOPEPTIDASE MEPH-RELATED"/>
    <property type="match status" value="1"/>
</dbReference>
<dbReference type="InterPro" id="IPR038765">
    <property type="entry name" value="Papain-like_cys_pep_sf"/>
</dbReference>
<keyword evidence="4" id="KW-0788">Thiol protease</keyword>
<organism evidence="7 8">
    <name type="scientific">Heliophilum fasciatum</name>
    <dbReference type="NCBI Taxonomy" id="35700"/>
    <lineage>
        <taxon>Bacteria</taxon>
        <taxon>Bacillati</taxon>
        <taxon>Bacillota</taxon>
        <taxon>Clostridia</taxon>
        <taxon>Eubacteriales</taxon>
        <taxon>Heliobacteriaceae</taxon>
        <taxon>Heliophilum</taxon>
    </lineage>
</organism>
<keyword evidence="5" id="KW-0732">Signal</keyword>
<dbReference type="GO" id="GO:0006508">
    <property type="term" value="P:proteolysis"/>
    <property type="evidence" value="ECO:0007669"/>
    <property type="project" value="UniProtKB-KW"/>
</dbReference>
<dbReference type="SUPFAM" id="SSF54001">
    <property type="entry name" value="Cysteine proteinases"/>
    <property type="match status" value="1"/>
</dbReference>
<sequence>MVKRTVMASILALSTTVTMLVGPALADTYANQSASANTVTFAEAATSVKASLAETGQLPPGVTMDKLIKPLAPLNASDQEKFNAIMTIAKSKLGTPYVWGHNEDKGTKGFDCSNFTSYVYHHALGYKMSTASRTQNRSVGWTVPKSQMRPGDLVIFNNGSHVSIYAGNNQVIQEGGGLGKVGYLSIAPKTYWGKHITAVKRMY</sequence>
<evidence type="ECO:0000256" key="1">
    <source>
        <dbReference type="ARBA" id="ARBA00007074"/>
    </source>
</evidence>
<evidence type="ECO:0000256" key="4">
    <source>
        <dbReference type="ARBA" id="ARBA00022807"/>
    </source>
</evidence>
<dbReference type="Pfam" id="PF00877">
    <property type="entry name" value="NLPC_P60"/>
    <property type="match status" value="1"/>
</dbReference>
<evidence type="ECO:0000259" key="6">
    <source>
        <dbReference type="PROSITE" id="PS51935"/>
    </source>
</evidence>
<evidence type="ECO:0000313" key="7">
    <source>
        <dbReference type="EMBL" id="TCP65010.1"/>
    </source>
</evidence>
<reference evidence="7 8" key="1">
    <citation type="submission" date="2019-03" db="EMBL/GenBank/DDBJ databases">
        <title>Genomic Encyclopedia of Type Strains, Phase IV (KMG-IV): sequencing the most valuable type-strain genomes for metagenomic binning, comparative biology and taxonomic classification.</title>
        <authorList>
            <person name="Goeker M."/>
        </authorList>
    </citation>
    <scope>NUCLEOTIDE SEQUENCE [LARGE SCALE GENOMIC DNA]</scope>
    <source>
        <strain evidence="7 8">DSM 11170</strain>
    </source>
</reference>
<feature type="chain" id="PRO_5020185175" evidence="5">
    <location>
        <begin position="27"/>
        <end position="203"/>
    </location>
</feature>
<feature type="domain" description="NlpC/P60" evidence="6">
    <location>
        <begin position="79"/>
        <end position="203"/>
    </location>
</feature>